<gene>
    <name evidence="2" type="ORF">AB5J57_20470</name>
</gene>
<name>A0AB39LNQ5_9ACTN</name>
<feature type="chain" id="PRO_5044272523" description="Secreted protein" evidence="1">
    <location>
        <begin position="26"/>
        <end position="88"/>
    </location>
</feature>
<keyword evidence="1" id="KW-0732">Signal</keyword>
<dbReference type="RefSeq" id="WP_369157724.1">
    <property type="nucleotide sequence ID" value="NZ_CP163429.1"/>
</dbReference>
<reference evidence="2" key="1">
    <citation type="submission" date="2024-07" db="EMBL/GenBank/DDBJ databases">
        <authorList>
            <person name="Yu S.T."/>
        </authorList>
    </citation>
    <scope>NUCLEOTIDE SEQUENCE</scope>
    <source>
        <strain evidence="2">R02</strain>
    </source>
</reference>
<evidence type="ECO:0000256" key="1">
    <source>
        <dbReference type="SAM" id="SignalP"/>
    </source>
</evidence>
<accession>A0AB39LNQ5</accession>
<dbReference type="EMBL" id="CP163429">
    <property type="protein sequence ID" value="XDP95740.1"/>
    <property type="molecule type" value="Genomic_DNA"/>
</dbReference>
<proteinExistence type="predicted"/>
<organism evidence="2">
    <name type="scientific">Streptomyces sp. R02</name>
    <dbReference type="NCBI Taxonomy" id="3238623"/>
    <lineage>
        <taxon>Bacteria</taxon>
        <taxon>Bacillati</taxon>
        <taxon>Actinomycetota</taxon>
        <taxon>Actinomycetes</taxon>
        <taxon>Kitasatosporales</taxon>
        <taxon>Streptomycetaceae</taxon>
        <taxon>Streptomyces</taxon>
    </lineage>
</organism>
<evidence type="ECO:0000313" key="2">
    <source>
        <dbReference type="EMBL" id="XDP95740.1"/>
    </source>
</evidence>
<protein>
    <recommendedName>
        <fullName evidence="3">Secreted protein</fullName>
    </recommendedName>
</protein>
<evidence type="ECO:0008006" key="3">
    <source>
        <dbReference type="Google" id="ProtNLM"/>
    </source>
</evidence>
<sequence>MPDPRRRKRRTWFIVWAMLCVAGLAATEALTDSSPADADCADSIAEAEAHLADLGSEGDSSGTAVAWISSSSGTDDCLDELREHFDGG</sequence>
<dbReference type="AlphaFoldDB" id="A0AB39LNQ5"/>
<feature type="signal peptide" evidence="1">
    <location>
        <begin position="1"/>
        <end position="25"/>
    </location>
</feature>